<keyword evidence="3" id="KW-1185">Reference proteome</keyword>
<keyword evidence="1" id="KW-1133">Transmembrane helix</keyword>
<dbReference type="Proteomes" id="UP000315677">
    <property type="component" value="Unassembled WGS sequence"/>
</dbReference>
<feature type="transmembrane region" description="Helical" evidence="1">
    <location>
        <begin position="12"/>
        <end position="31"/>
    </location>
</feature>
<evidence type="ECO:0000313" key="3">
    <source>
        <dbReference type="Proteomes" id="UP000315677"/>
    </source>
</evidence>
<comment type="caution">
    <text evidence="2">The sequence shown here is derived from an EMBL/GenBank/DDBJ whole genome shotgun (WGS) entry which is preliminary data.</text>
</comment>
<accession>A0A543DYW1</accession>
<protein>
    <submittedName>
        <fullName evidence="2">Uncharacterized protein</fullName>
    </submittedName>
</protein>
<evidence type="ECO:0000256" key="1">
    <source>
        <dbReference type="SAM" id="Phobius"/>
    </source>
</evidence>
<name>A0A543DYW1_9PSEU</name>
<dbReference type="EMBL" id="VFPA01000001">
    <property type="protein sequence ID" value="TQM14429.1"/>
    <property type="molecule type" value="Genomic_DNA"/>
</dbReference>
<feature type="transmembrane region" description="Helical" evidence="1">
    <location>
        <begin position="51"/>
        <end position="69"/>
    </location>
</feature>
<keyword evidence="1" id="KW-0812">Transmembrane</keyword>
<keyword evidence="1" id="KW-0472">Membrane</keyword>
<dbReference type="AlphaFoldDB" id="A0A543DYW1"/>
<sequence>MWAEGKEGHMKHVATLVVGMLLLVLAVQGAIRLVVDHTDAGLLAWMPGGFGVWLLCYAVLTVAGALLAARGSARAKRAGGGG</sequence>
<evidence type="ECO:0000313" key="2">
    <source>
        <dbReference type="EMBL" id="TQM14429.1"/>
    </source>
</evidence>
<gene>
    <name evidence="2" type="ORF">FB558_1193</name>
</gene>
<reference evidence="2 3" key="1">
    <citation type="submission" date="2019-06" db="EMBL/GenBank/DDBJ databases">
        <title>Sequencing the genomes of 1000 actinobacteria strains.</title>
        <authorList>
            <person name="Klenk H.-P."/>
        </authorList>
    </citation>
    <scope>NUCLEOTIDE SEQUENCE [LARGE SCALE GENOMIC DNA]</scope>
    <source>
        <strain evidence="2 3">DSM 45301</strain>
    </source>
</reference>
<proteinExistence type="predicted"/>
<organism evidence="2 3">
    <name type="scientific">Pseudonocardia kunmingensis</name>
    <dbReference type="NCBI Taxonomy" id="630975"/>
    <lineage>
        <taxon>Bacteria</taxon>
        <taxon>Bacillati</taxon>
        <taxon>Actinomycetota</taxon>
        <taxon>Actinomycetes</taxon>
        <taxon>Pseudonocardiales</taxon>
        <taxon>Pseudonocardiaceae</taxon>
        <taxon>Pseudonocardia</taxon>
    </lineage>
</organism>